<feature type="domain" description="YaiO beta-barrel" evidence="2">
    <location>
        <begin position="23"/>
        <end position="202"/>
    </location>
</feature>
<comment type="caution">
    <text evidence="3">The sequence shown here is derived from an EMBL/GenBank/DDBJ whole genome shotgun (WGS) entry which is preliminary data.</text>
</comment>
<proteinExistence type="predicted"/>
<organism evidence="3">
    <name type="scientific">Salmonella enterica</name>
    <name type="common">Salmonella choleraesuis</name>
    <dbReference type="NCBI Taxonomy" id="28901"/>
    <lineage>
        <taxon>Bacteria</taxon>
        <taxon>Pseudomonadati</taxon>
        <taxon>Pseudomonadota</taxon>
        <taxon>Gammaproteobacteria</taxon>
        <taxon>Enterobacterales</taxon>
        <taxon>Enterobacteriaceae</taxon>
        <taxon>Salmonella</taxon>
    </lineage>
</organism>
<name>A0A762C031_SALER</name>
<reference evidence="3" key="2">
    <citation type="submission" date="2020-02" db="EMBL/GenBank/DDBJ databases">
        <authorList>
            <consortium name="NCBI Pathogen Detection Project"/>
        </authorList>
    </citation>
    <scope>NUCLEOTIDE SEQUENCE</scope>
    <source>
        <strain evidence="3">MA.1090600297</strain>
    </source>
</reference>
<dbReference type="AlphaFoldDB" id="A0A762C031"/>
<gene>
    <name evidence="3" type="primary">yaiO</name>
    <name evidence="3" type="ORF">G8Z56_003843</name>
</gene>
<reference evidence="3" key="1">
    <citation type="journal article" date="2018" name="Genome Biol.">
        <title>SKESA: strategic k-mer extension for scrupulous assemblies.</title>
        <authorList>
            <person name="Souvorov A."/>
            <person name="Agarwala R."/>
            <person name="Lipman D.J."/>
        </authorList>
    </citation>
    <scope>NUCLEOTIDE SEQUENCE</scope>
    <source>
        <strain evidence="3">MA.1090600297</strain>
    </source>
</reference>
<feature type="chain" id="PRO_5028172893" evidence="1">
    <location>
        <begin position="19"/>
        <end position="258"/>
    </location>
</feature>
<feature type="signal peptide" evidence="1">
    <location>
        <begin position="1"/>
        <end position="18"/>
    </location>
</feature>
<evidence type="ECO:0000313" key="3">
    <source>
        <dbReference type="EMBL" id="HAG3504929.1"/>
    </source>
</evidence>
<dbReference type="InterPro" id="IPR030887">
    <property type="entry name" value="Beta-barrel_YaiO"/>
</dbReference>
<evidence type="ECO:0000259" key="2">
    <source>
        <dbReference type="Pfam" id="PF19413"/>
    </source>
</evidence>
<sequence length="258" mass="28525">MKKILTPGLVLLSSPVIAATTGNLTVGYDYTNYSHNHGTKNILFADLTHKLDNGAVVLGVSQGRRDYGNSDKFDGTRGRGTIWYDWTPLLSSRSSISVGNNSPVFVRREFLNDFNLKFVKNTVLTLGARHAQYYNNTEVNSLSAGGAFYIGPLITTYRYTRYDTVGTGNSESHLLSLRLRDVQGGGYTQLFASTGTGAYTYDWTPETRNGKLHNLSVKRVQPLTEYVSLVIVLGKQWFDTPVKNYSGVNGLVGVEWGM</sequence>
<protein>
    <submittedName>
        <fullName evidence="3">YaiO family outer membrane beta-barrel protein</fullName>
    </submittedName>
</protein>
<evidence type="ECO:0000256" key="1">
    <source>
        <dbReference type="SAM" id="SignalP"/>
    </source>
</evidence>
<dbReference type="EMBL" id="DAAYBQ010000019">
    <property type="protein sequence ID" value="HAG3504929.1"/>
    <property type="molecule type" value="Genomic_DNA"/>
</dbReference>
<dbReference type="Pfam" id="PF19413">
    <property type="entry name" value="YaiO"/>
    <property type="match status" value="1"/>
</dbReference>
<accession>A0A762C031</accession>
<dbReference type="NCBIfam" id="TIGR04390">
    <property type="entry name" value="OMP_YaiO_dom"/>
    <property type="match status" value="1"/>
</dbReference>
<keyword evidence="1" id="KW-0732">Signal</keyword>